<feature type="region of interest" description="Disordered" evidence="1">
    <location>
        <begin position="241"/>
        <end position="260"/>
    </location>
</feature>
<evidence type="ECO:0000256" key="1">
    <source>
        <dbReference type="SAM" id="MobiDB-lite"/>
    </source>
</evidence>
<sequence>MTAVVGFDRKIKLDWLDALADRVAQDQDASTLRTYLHEILAGDHPGEVARGKTVTVLMRVWARVPEEHQQVRAEAFELLKTISSKDRLWLHWGMCLLAYPIFQDITSSVGRLLKLQDEITWGQVHRRLESSWGERTTVKKAVPRLVRSMVDWHVLNDSEDNKVFTAAPLHSTRSKKLQVWLLKASHIAHGKEQIEANELLTLPNLFPFKITVGKADIRGTKGFEVHRQGLDMDMVEMPHGKLKPKSRERGATQKVLFGDE</sequence>
<dbReference type="AlphaFoldDB" id="A0A5C6EKJ3"/>
<organism evidence="2 3">
    <name type="scientific">Rubripirellula reticaptiva</name>
    <dbReference type="NCBI Taxonomy" id="2528013"/>
    <lineage>
        <taxon>Bacteria</taxon>
        <taxon>Pseudomonadati</taxon>
        <taxon>Planctomycetota</taxon>
        <taxon>Planctomycetia</taxon>
        <taxon>Pirellulales</taxon>
        <taxon>Pirellulaceae</taxon>
        <taxon>Rubripirellula</taxon>
    </lineage>
</organism>
<keyword evidence="3" id="KW-1185">Reference proteome</keyword>
<dbReference type="OrthoDB" id="8454348at2"/>
<evidence type="ECO:0000313" key="2">
    <source>
        <dbReference type="EMBL" id="TWU49328.1"/>
    </source>
</evidence>
<evidence type="ECO:0000313" key="3">
    <source>
        <dbReference type="Proteomes" id="UP000317977"/>
    </source>
</evidence>
<accession>A0A5C6EKJ3</accession>
<comment type="caution">
    <text evidence="2">The sequence shown here is derived from an EMBL/GenBank/DDBJ whole genome shotgun (WGS) entry which is preliminary data.</text>
</comment>
<proteinExistence type="predicted"/>
<dbReference type="EMBL" id="SJPX01000004">
    <property type="protein sequence ID" value="TWU49328.1"/>
    <property type="molecule type" value="Genomic_DNA"/>
</dbReference>
<protein>
    <submittedName>
        <fullName evidence="2">Uncharacterized protein</fullName>
    </submittedName>
</protein>
<dbReference type="RefSeq" id="WP_146535603.1">
    <property type="nucleotide sequence ID" value="NZ_SJPX01000004.1"/>
</dbReference>
<name>A0A5C6EKJ3_9BACT</name>
<reference evidence="2 3" key="1">
    <citation type="submission" date="2019-02" db="EMBL/GenBank/DDBJ databases">
        <title>Deep-cultivation of Planctomycetes and their phenomic and genomic characterization uncovers novel biology.</title>
        <authorList>
            <person name="Wiegand S."/>
            <person name="Jogler M."/>
            <person name="Boedeker C."/>
            <person name="Pinto D."/>
            <person name="Vollmers J."/>
            <person name="Rivas-Marin E."/>
            <person name="Kohn T."/>
            <person name="Peeters S.H."/>
            <person name="Heuer A."/>
            <person name="Rast P."/>
            <person name="Oberbeckmann S."/>
            <person name="Bunk B."/>
            <person name="Jeske O."/>
            <person name="Meyerdierks A."/>
            <person name="Storesund J.E."/>
            <person name="Kallscheuer N."/>
            <person name="Luecker S."/>
            <person name="Lage O.M."/>
            <person name="Pohl T."/>
            <person name="Merkel B.J."/>
            <person name="Hornburger P."/>
            <person name="Mueller R.-W."/>
            <person name="Bruemmer F."/>
            <person name="Labrenz M."/>
            <person name="Spormann A.M."/>
            <person name="Op Den Camp H."/>
            <person name="Overmann J."/>
            <person name="Amann R."/>
            <person name="Jetten M.S.M."/>
            <person name="Mascher T."/>
            <person name="Medema M.H."/>
            <person name="Devos D.P."/>
            <person name="Kaster A.-K."/>
            <person name="Ovreas L."/>
            <person name="Rohde M."/>
            <person name="Galperin M.Y."/>
            <person name="Jogler C."/>
        </authorList>
    </citation>
    <scope>NUCLEOTIDE SEQUENCE [LARGE SCALE GENOMIC DNA]</scope>
    <source>
        <strain evidence="2 3">Poly59</strain>
    </source>
</reference>
<dbReference type="Proteomes" id="UP000317977">
    <property type="component" value="Unassembled WGS sequence"/>
</dbReference>
<gene>
    <name evidence="2" type="ORF">Poly59_39420</name>
</gene>